<feature type="compositionally biased region" description="Basic and acidic residues" evidence="1">
    <location>
        <begin position="547"/>
        <end position="556"/>
    </location>
</feature>
<feature type="compositionally biased region" description="Low complexity" evidence="1">
    <location>
        <begin position="219"/>
        <end position="254"/>
    </location>
</feature>
<feature type="region of interest" description="Disordered" evidence="1">
    <location>
        <begin position="36"/>
        <end position="65"/>
    </location>
</feature>
<accession>A0A5C3MGI0</accession>
<protein>
    <submittedName>
        <fullName evidence="2">Uncharacterized protein</fullName>
    </submittedName>
</protein>
<sequence>MVFQQRPSISLVDIDDFSAQLTAALDSISLAEPFNFPDHERRDKASSDSVQLSNFRSPPAALVPNPDPPCLNLQRGSVAGHVETSLLDPLPLTRWTNSSALLSPTTTPKKSTNIMSRLRNSKSLSTLDPDAVSSNCLGVGFPSSHPISSISSPSTRPSVFAKIKRLATRSRSGSRTRAHAAPPQPPPPIPTLAFQPPSSIGSSSMHSREISTNEDGDISYHPSASSPIPSPSYSIRSNATTMSMSSTSTRSTATEPHSPMTPLSPNFAAQQDIYRPWLDYADDTYPQHPYTLQYRGTGAELFTRRESLRAPIQGRASLGSPPVRSKRPRTRSNPTTPPPFVSQPLDDSRDSHKLGQSFAALPWIKRRPSSLAPSKPPPSGPLPSVPNLPTLSSRRGSYYTRRPEYLSRRRYNEYSTGDDYAYDTYAYYDSYFSSDLDDPDQPRTRRECGGIREMRERKETFRGETTIGRRQIQRDTHTNDKQDSEEDGIDGEWTLFLGVGSDSPLKPPPLIISQRSKSESEQSDTAPTSKDWKRHSLSTSASMPFLRGDDRRKRVQSEIARPAVDVKSHKVDKNEEKGKQAKKTRTIEDWTLSLPLPAPAGRRKSMLPIVVIDDSIDNQASLAASRSQRSLKLDSSVLFCAPASSSQLSSPVSPVSCTSPPIVQKEVKKQLPFAPTSIRPALERLPSNSSMKTVASHLSVASSMSVRSRASTSSNTSSSEASNPKKVSSATLPAQSRESLYSTSSASFYSVSSASMYSMSSYASTATLSKRRLPITSTTRVSQPPAPATAPPSRPIPPLPATSVVPIVSTIDDAHIVSTSPEAQKRSTRNTSMYVPPSTSSSISSTFSTLSTLSASSRLSTASTSSTATIIPSSSQRFHIQEMEEERQQLERGLMAIGQSRISFAPDEWEYETVEDAFTGVRNTNYDNADAESMDSSSYYSARSSFNL</sequence>
<feature type="region of interest" description="Disordered" evidence="1">
    <location>
        <begin position="457"/>
        <end position="583"/>
    </location>
</feature>
<evidence type="ECO:0000256" key="1">
    <source>
        <dbReference type="SAM" id="MobiDB-lite"/>
    </source>
</evidence>
<feature type="compositionally biased region" description="Basic residues" evidence="1">
    <location>
        <begin position="166"/>
        <end position="178"/>
    </location>
</feature>
<feature type="compositionally biased region" description="Pro residues" evidence="1">
    <location>
        <begin position="374"/>
        <end position="386"/>
    </location>
</feature>
<feature type="region of interest" description="Disordered" evidence="1">
    <location>
        <begin position="166"/>
        <end position="266"/>
    </location>
</feature>
<keyword evidence="3" id="KW-1185">Reference proteome</keyword>
<feature type="compositionally biased region" description="Pro residues" evidence="1">
    <location>
        <begin position="784"/>
        <end position="800"/>
    </location>
</feature>
<feature type="compositionally biased region" description="Low complexity" evidence="1">
    <location>
        <begin position="702"/>
        <end position="722"/>
    </location>
</feature>
<feature type="region of interest" description="Disordered" evidence="1">
    <location>
        <begin position="309"/>
        <end position="352"/>
    </location>
</feature>
<organism evidence="2 3">
    <name type="scientific">Crucibulum laeve</name>
    <dbReference type="NCBI Taxonomy" id="68775"/>
    <lineage>
        <taxon>Eukaryota</taxon>
        <taxon>Fungi</taxon>
        <taxon>Dikarya</taxon>
        <taxon>Basidiomycota</taxon>
        <taxon>Agaricomycotina</taxon>
        <taxon>Agaricomycetes</taxon>
        <taxon>Agaricomycetidae</taxon>
        <taxon>Agaricales</taxon>
        <taxon>Agaricineae</taxon>
        <taxon>Nidulariaceae</taxon>
        <taxon>Crucibulum</taxon>
    </lineage>
</organism>
<dbReference type="Proteomes" id="UP000308652">
    <property type="component" value="Unassembled WGS sequence"/>
</dbReference>
<feature type="region of interest" description="Disordered" evidence="1">
    <location>
        <begin position="819"/>
        <end position="838"/>
    </location>
</feature>
<evidence type="ECO:0000313" key="3">
    <source>
        <dbReference type="Proteomes" id="UP000308652"/>
    </source>
</evidence>
<feature type="compositionally biased region" description="Basic and acidic residues" evidence="1">
    <location>
        <begin position="37"/>
        <end position="46"/>
    </location>
</feature>
<feature type="compositionally biased region" description="Low complexity" evidence="1">
    <location>
        <begin position="191"/>
        <end position="205"/>
    </location>
</feature>
<dbReference type="AlphaFoldDB" id="A0A5C3MGI0"/>
<name>A0A5C3MGI0_9AGAR</name>
<feature type="region of interest" description="Disordered" evidence="1">
    <location>
        <begin position="432"/>
        <end position="451"/>
    </location>
</feature>
<feature type="region of interest" description="Disordered" evidence="1">
    <location>
        <begin position="777"/>
        <end position="801"/>
    </location>
</feature>
<proteinExistence type="predicted"/>
<evidence type="ECO:0000313" key="2">
    <source>
        <dbReference type="EMBL" id="TFK40261.1"/>
    </source>
</evidence>
<feature type="region of interest" description="Disordered" evidence="1">
    <location>
        <begin position="702"/>
        <end position="736"/>
    </location>
</feature>
<gene>
    <name evidence="2" type="ORF">BDQ12DRAFT_721720</name>
</gene>
<feature type="compositionally biased region" description="Basic and acidic residues" evidence="1">
    <location>
        <begin position="472"/>
        <end position="482"/>
    </location>
</feature>
<feature type="compositionally biased region" description="Basic and acidic residues" evidence="1">
    <location>
        <begin position="564"/>
        <end position="579"/>
    </location>
</feature>
<feature type="compositionally biased region" description="Polar residues" evidence="1">
    <location>
        <begin position="725"/>
        <end position="736"/>
    </location>
</feature>
<reference evidence="2 3" key="1">
    <citation type="journal article" date="2019" name="Nat. Ecol. Evol.">
        <title>Megaphylogeny resolves global patterns of mushroom evolution.</title>
        <authorList>
            <person name="Varga T."/>
            <person name="Krizsan K."/>
            <person name="Foldi C."/>
            <person name="Dima B."/>
            <person name="Sanchez-Garcia M."/>
            <person name="Sanchez-Ramirez S."/>
            <person name="Szollosi G.J."/>
            <person name="Szarkandi J.G."/>
            <person name="Papp V."/>
            <person name="Albert L."/>
            <person name="Andreopoulos W."/>
            <person name="Angelini C."/>
            <person name="Antonin V."/>
            <person name="Barry K.W."/>
            <person name="Bougher N.L."/>
            <person name="Buchanan P."/>
            <person name="Buyck B."/>
            <person name="Bense V."/>
            <person name="Catcheside P."/>
            <person name="Chovatia M."/>
            <person name="Cooper J."/>
            <person name="Damon W."/>
            <person name="Desjardin D."/>
            <person name="Finy P."/>
            <person name="Geml J."/>
            <person name="Haridas S."/>
            <person name="Hughes K."/>
            <person name="Justo A."/>
            <person name="Karasinski D."/>
            <person name="Kautmanova I."/>
            <person name="Kiss B."/>
            <person name="Kocsube S."/>
            <person name="Kotiranta H."/>
            <person name="LaButti K.M."/>
            <person name="Lechner B.E."/>
            <person name="Liimatainen K."/>
            <person name="Lipzen A."/>
            <person name="Lukacs Z."/>
            <person name="Mihaltcheva S."/>
            <person name="Morgado L.N."/>
            <person name="Niskanen T."/>
            <person name="Noordeloos M.E."/>
            <person name="Ohm R.A."/>
            <person name="Ortiz-Santana B."/>
            <person name="Ovrebo C."/>
            <person name="Racz N."/>
            <person name="Riley R."/>
            <person name="Savchenko A."/>
            <person name="Shiryaev A."/>
            <person name="Soop K."/>
            <person name="Spirin V."/>
            <person name="Szebenyi C."/>
            <person name="Tomsovsky M."/>
            <person name="Tulloss R.E."/>
            <person name="Uehling J."/>
            <person name="Grigoriev I.V."/>
            <person name="Vagvolgyi C."/>
            <person name="Papp T."/>
            <person name="Martin F.M."/>
            <person name="Miettinen O."/>
            <person name="Hibbett D.S."/>
            <person name="Nagy L.G."/>
        </authorList>
    </citation>
    <scope>NUCLEOTIDE SEQUENCE [LARGE SCALE GENOMIC DNA]</scope>
    <source>
        <strain evidence="2 3">CBS 166.37</strain>
    </source>
</reference>
<feature type="region of interest" description="Disordered" evidence="1">
    <location>
        <begin position="365"/>
        <end position="400"/>
    </location>
</feature>
<feature type="compositionally biased region" description="Basic and acidic residues" evidence="1">
    <location>
        <begin position="440"/>
        <end position="451"/>
    </location>
</feature>
<dbReference type="EMBL" id="ML213597">
    <property type="protein sequence ID" value="TFK40261.1"/>
    <property type="molecule type" value="Genomic_DNA"/>
</dbReference>
<feature type="compositionally biased region" description="Polar residues" evidence="1">
    <location>
        <begin position="47"/>
        <end position="56"/>
    </location>
</feature>